<evidence type="ECO:0000313" key="3">
    <source>
        <dbReference type="EMBL" id="TEB27147.1"/>
    </source>
</evidence>
<feature type="compositionally biased region" description="Basic and acidic residues" evidence="1">
    <location>
        <begin position="160"/>
        <end position="169"/>
    </location>
</feature>
<evidence type="ECO:0000256" key="1">
    <source>
        <dbReference type="SAM" id="MobiDB-lite"/>
    </source>
</evidence>
<feature type="compositionally biased region" description="Polar residues" evidence="1">
    <location>
        <begin position="35"/>
        <end position="49"/>
    </location>
</feature>
<gene>
    <name evidence="3" type="ORF">FA13DRAFT_1634918</name>
</gene>
<dbReference type="InterPro" id="IPR058934">
    <property type="entry name" value="YMC020W-like"/>
</dbReference>
<name>A0A4Y7SZ54_COPMI</name>
<dbReference type="AlphaFoldDB" id="A0A4Y7SZ54"/>
<protein>
    <recommendedName>
        <fullName evidence="2">YMC020W-like alpha/beta hydrolase domain-containing protein</fullName>
    </recommendedName>
</protein>
<evidence type="ECO:0000259" key="2">
    <source>
        <dbReference type="Pfam" id="PF26147"/>
    </source>
</evidence>
<dbReference type="PANTHER" id="PTHR47349">
    <property type="entry name" value="CHROMOSOME 8, WHOLE GENOME SHOTGUN SEQUENCE"/>
    <property type="match status" value="1"/>
</dbReference>
<dbReference type="InterPro" id="IPR058933">
    <property type="entry name" value="YMC020W-like_ab_hydrolase"/>
</dbReference>
<organism evidence="3 4">
    <name type="scientific">Coprinellus micaceus</name>
    <name type="common">Glistening ink-cap mushroom</name>
    <name type="synonym">Coprinus micaceus</name>
    <dbReference type="NCBI Taxonomy" id="71717"/>
    <lineage>
        <taxon>Eukaryota</taxon>
        <taxon>Fungi</taxon>
        <taxon>Dikarya</taxon>
        <taxon>Basidiomycota</taxon>
        <taxon>Agaricomycotina</taxon>
        <taxon>Agaricomycetes</taxon>
        <taxon>Agaricomycetidae</taxon>
        <taxon>Agaricales</taxon>
        <taxon>Agaricineae</taxon>
        <taxon>Psathyrellaceae</taxon>
        <taxon>Coprinellus</taxon>
    </lineage>
</organism>
<feature type="region of interest" description="Disordered" evidence="1">
    <location>
        <begin position="233"/>
        <end position="381"/>
    </location>
</feature>
<feature type="compositionally biased region" description="Low complexity" evidence="1">
    <location>
        <begin position="144"/>
        <end position="155"/>
    </location>
</feature>
<feature type="compositionally biased region" description="Low complexity" evidence="1">
    <location>
        <begin position="14"/>
        <end position="34"/>
    </location>
</feature>
<sequence>MDSGETEREKARVALEATSTTSTTTSPSAPVTEANVNANGNESPPSNGKSFVAGTSEDVAEGWPVTGVQGNGRGKKGDGEVNPVGAPEDVGQGATRGEGNKLNGASSLALGSDAERATGAGVASGEGLEEARPGSNWLSPWAWIGTSTSIATATTPSENEEAKGQKADVAENLARSSPEAKIDEAPEPTVVTPERELELPNPIEESLKANRAGWTSFFTKQSLFVKAIGYGETTSKPVKAIKRDEHGVEIMDLDSDDESEFEHGSKKDDHSSNGEERPSKGSSSGSSTPAPPSPSGSVPVPNSKQPQPPVAEKSKSAPVTPKRTASPSPSVTKKNSTSSSPPNLVLPTWADTFHTPPRSIVLRPPSPPVSPPTTPGSAQDTGVGTRLLGKTMKFVSNVLWAKDGAQHTGGYEQHQAGSSARYGQELPKSWEVLDGDVRGISKDALRGCRRVVIIGVHGWFPGALMRTMFGEPTGTSSKFANMMEQAVQEFENEQGVQLEKITKIPLEGEGTIERRVEKLYSSLVANAEWIDDLREADVIFVATHSQGSVVSTHLMSKLVQEGVIYPRPEELIPTGGDTFPSAVGLPRLSERKIQRVCCLALCGIHLGPLRYLRSSSVVAPYIQYFENAAARELFEFQNTESAVSKAYVKALENVLCHGIKMVYVASLNDQVVPIYSGIFTAATHPLILRALYIDGDAYHSSDFLSNLLVLLLRLRNSGIPDGGLLAHLSEATAGSLSGVGHSTAYEELATYSLAVRYLFMTNNGSEKHTSLVIEPFDAAHEQNDYEIPWSLRDVIADERVIHFFSSEVSKLRDAFRDWHPKTTILRDLKRKLQPIQRLPPSFSSGSYSTSKL</sequence>
<keyword evidence="4" id="KW-1185">Reference proteome</keyword>
<reference evidence="3 4" key="1">
    <citation type="journal article" date="2019" name="Nat. Ecol. Evol.">
        <title>Megaphylogeny resolves global patterns of mushroom evolution.</title>
        <authorList>
            <person name="Varga T."/>
            <person name="Krizsan K."/>
            <person name="Foldi C."/>
            <person name="Dima B."/>
            <person name="Sanchez-Garcia M."/>
            <person name="Sanchez-Ramirez S."/>
            <person name="Szollosi G.J."/>
            <person name="Szarkandi J.G."/>
            <person name="Papp V."/>
            <person name="Albert L."/>
            <person name="Andreopoulos W."/>
            <person name="Angelini C."/>
            <person name="Antonin V."/>
            <person name="Barry K.W."/>
            <person name="Bougher N.L."/>
            <person name="Buchanan P."/>
            <person name="Buyck B."/>
            <person name="Bense V."/>
            <person name="Catcheside P."/>
            <person name="Chovatia M."/>
            <person name="Cooper J."/>
            <person name="Damon W."/>
            <person name="Desjardin D."/>
            <person name="Finy P."/>
            <person name="Geml J."/>
            <person name="Haridas S."/>
            <person name="Hughes K."/>
            <person name="Justo A."/>
            <person name="Karasinski D."/>
            <person name="Kautmanova I."/>
            <person name="Kiss B."/>
            <person name="Kocsube S."/>
            <person name="Kotiranta H."/>
            <person name="LaButti K.M."/>
            <person name="Lechner B.E."/>
            <person name="Liimatainen K."/>
            <person name="Lipzen A."/>
            <person name="Lukacs Z."/>
            <person name="Mihaltcheva S."/>
            <person name="Morgado L.N."/>
            <person name="Niskanen T."/>
            <person name="Noordeloos M.E."/>
            <person name="Ohm R.A."/>
            <person name="Ortiz-Santana B."/>
            <person name="Ovrebo C."/>
            <person name="Racz N."/>
            <person name="Riley R."/>
            <person name="Savchenko A."/>
            <person name="Shiryaev A."/>
            <person name="Soop K."/>
            <person name="Spirin V."/>
            <person name="Szebenyi C."/>
            <person name="Tomsovsky M."/>
            <person name="Tulloss R.E."/>
            <person name="Uehling J."/>
            <person name="Grigoriev I.V."/>
            <person name="Vagvolgyi C."/>
            <person name="Papp T."/>
            <person name="Martin F.M."/>
            <person name="Miettinen O."/>
            <person name="Hibbett D.S."/>
            <person name="Nagy L.G."/>
        </authorList>
    </citation>
    <scope>NUCLEOTIDE SEQUENCE [LARGE SCALE GENOMIC DNA]</scope>
    <source>
        <strain evidence="3 4">FP101781</strain>
    </source>
</reference>
<feature type="compositionally biased region" description="Basic and acidic residues" evidence="1">
    <location>
        <begin position="261"/>
        <end position="279"/>
    </location>
</feature>
<feature type="compositionally biased region" description="Basic and acidic residues" evidence="1">
    <location>
        <begin position="1"/>
        <end position="13"/>
    </location>
</feature>
<dbReference type="Proteomes" id="UP000298030">
    <property type="component" value="Unassembled WGS sequence"/>
</dbReference>
<accession>A0A4Y7SZ54</accession>
<dbReference type="PANTHER" id="PTHR47349:SF1">
    <property type="entry name" value="AER328WP"/>
    <property type="match status" value="1"/>
</dbReference>
<feature type="compositionally biased region" description="Acidic residues" evidence="1">
    <location>
        <begin position="251"/>
        <end position="260"/>
    </location>
</feature>
<dbReference type="OrthoDB" id="5598028at2759"/>
<feature type="domain" description="YMC020W-like alpha/beta hydrolase" evidence="2">
    <location>
        <begin position="447"/>
        <end position="564"/>
    </location>
</feature>
<feature type="region of interest" description="Disordered" evidence="1">
    <location>
        <begin position="1"/>
        <end position="191"/>
    </location>
</feature>
<feature type="compositionally biased region" description="Polar residues" evidence="1">
    <location>
        <begin position="323"/>
        <end position="342"/>
    </location>
</feature>
<comment type="caution">
    <text evidence="3">The sequence shown here is derived from an EMBL/GenBank/DDBJ whole genome shotgun (WGS) entry which is preliminary data.</text>
</comment>
<feature type="domain" description="YMC020W-like alpha/beta hydrolase" evidence="2">
    <location>
        <begin position="594"/>
        <end position="796"/>
    </location>
</feature>
<feature type="compositionally biased region" description="Pro residues" evidence="1">
    <location>
        <begin position="364"/>
        <end position="374"/>
    </location>
</feature>
<dbReference type="EMBL" id="QPFP01000042">
    <property type="protein sequence ID" value="TEB27147.1"/>
    <property type="molecule type" value="Genomic_DNA"/>
</dbReference>
<dbReference type="Pfam" id="PF26147">
    <property type="entry name" value="AB_HYDROLASE_YMC0-YMC35"/>
    <property type="match status" value="2"/>
</dbReference>
<proteinExistence type="predicted"/>
<evidence type="ECO:0000313" key="4">
    <source>
        <dbReference type="Proteomes" id="UP000298030"/>
    </source>
</evidence>